<dbReference type="InterPro" id="IPR011014">
    <property type="entry name" value="MscS_channel_TM-2"/>
</dbReference>
<keyword evidence="12" id="KW-1185">Reference proteome</keyword>
<gene>
    <name evidence="11" type="ORF">C8N25_11545</name>
</gene>
<feature type="transmembrane region" description="Helical" evidence="8">
    <location>
        <begin position="422"/>
        <end position="439"/>
    </location>
</feature>
<feature type="transmembrane region" description="Helical" evidence="8">
    <location>
        <begin position="489"/>
        <end position="511"/>
    </location>
</feature>
<feature type="transmembrane region" description="Helical" evidence="8">
    <location>
        <begin position="625"/>
        <end position="645"/>
    </location>
</feature>
<feature type="transmembrane region" description="Helical" evidence="8">
    <location>
        <begin position="301"/>
        <end position="318"/>
    </location>
</feature>
<evidence type="ECO:0000256" key="4">
    <source>
        <dbReference type="ARBA" id="ARBA00022692"/>
    </source>
</evidence>
<proteinExistence type="inferred from homology"/>
<accession>A0A3E0DNQ8</accession>
<sequence>MKNFIQRSLVRCKSSFRSIFSILIPYTYFMKRLFLLLVFILPFSLFSQAQENPVTPIAAIDTLFDYADTADIQPISLKSTGSVLTQVISKVQRYAFELSELKLELSDFLDTTEMSEMLPKINLLAERIMSKTEEDSQYLNHRYIVGMENLVSTAGDLNRSYLKNIQQRVDILAEVGDRLNTIKSDSLFAMTLRDSSLVPAINSELRMLKKSLKTVDSVYLEQEILTARFQAKISENTVVFLTLNQYLNQNKKRLDRQYWTKEINYPWEPVNYSKVTNLRTVLSESMDLNITLMKAYVERKGYIFLICSIMLIVLYLKIKSTIREIGNQKDFASLILDRVKYFKRHTFSSTILILLPIFLIIFTKPPLVFISILSLSMVIASCFLVKKQFGEYFTKIWFVFMIPYLLLALSSLNWKVVYQERWYILLSSLLFLGMGILLLKYANASKNKHNAFVKYLAIFLIVIEGFAFLTNVMGRFNLSKTYSVTGAILFYRGIGLFLFVNVFLEAIYLFIEHSKKESDGFTSYFDFQDLQSRMKGFLYVFASATWLYGVIWHLGYFDEVYNWLSEFLLQDRTLGETVFQFGSILLFITILYVSTFLANNIAYFASVKDQRNASSRKQRLGSSVLLIRLAVLTIGFFIGMTAAKIPFDKIAIVLGALSVGIGFGLQTIINNLVSGVILAFERPIQIGDEIEVGLNAGTVKEVGIRASKIQAYDGSEIVVPNGDLLSQSLINWTLSDKKRRVELIIGVGYGSDMKLVKSVLEEVLKGERILKAPSPHVYMQTFNDSSVDFRVLFWVESMDIWIDVRAEVMSTIFEKFAENDIEIPFPKRDLYLKSVPSNWQEKVSKPGEDISPKKLDLGSDPNSSDEIKKSSKE</sequence>
<protein>
    <submittedName>
        <fullName evidence="11">Mechanosensitive ion channel-like protein</fullName>
    </submittedName>
</protein>
<dbReference type="Pfam" id="PF00924">
    <property type="entry name" value="MS_channel_2nd"/>
    <property type="match status" value="1"/>
</dbReference>
<feature type="transmembrane region" description="Helical" evidence="8">
    <location>
        <begin position="577"/>
        <end position="604"/>
    </location>
</feature>
<feature type="transmembrane region" description="Helical" evidence="8">
    <location>
        <begin position="537"/>
        <end position="557"/>
    </location>
</feature>
<dbReference type="PROSITE" id="PS01246">
    <property type="entry name" value="UPF0003"/>
    <property type="match status" value="1"/>
</dbReference>
<evidence type="ECO:0000313" key="11">
    <source>
        <dbReference type="EMBL" id="REG84470.1"/>
    </source>
</evidence>
<dbReference type="OrthoDB" id="9809206at2"/>
<comment type="similarity">
    <text evidence="2">Belongs to the MscS (TC 1.A.23) family.</text>
</comment>
<keyword evidence="3" id="KW-1003">Cell membrane</keyword>
<feature type="compositionally biased region" description="Basic and acidic residues" evidence="7">
    <location>
        <begin position="842"/>
        <end position="857"/>
    </location>
</feature>
<dbReference type="InterPro" id="IPR049278">
    <property type="entry name" value="MS_channel_C"/>
</dbReference>
<dbReference type="Pfam" id="PF21082">
    <property type="entry name" value="MS_channel_3rd"/>
    <property type="match status" value="1"/>
</dbReference>
<dbReference type="InterPro" id="IPR010920">
    <property type="entry name" value="LSM_dom_sf"/>
</dbReference>
<dbReference type="InterPro" id="IPR006685">
    <property type="entry name" value="MscS_channel_2nd"/>
</dbReference>
<feature type="region of interest" description="Disordered" evidence="7">
    <location>
        <begin position="840"/>
        <end position="873"/>
    </location>
</feature>
<feature type="transmembrane region" description="Helical" evidence="8">
    <location>
        <begin position="345"/>
        <end position="362"/>
    </location>
</feature>
<dbReference type="SUPFAM" id="SSF50182">
    <property type="entry name" value="Sm-like ribonucleoproteins"/>
    <property type="match status" value="1"/>
</dbReference>
<keyword evidence="5 8" id="KW-1133">Transmembrane helix</keyword>
<feature type="domain" description="Mechanosensitive ion channel MscS C-terminal" evidence="10">
    <location>
        <begin position="741"/>
        <end position="823"/>
    </location>
</feature>
<feature type="transmembrane region" description="Helical" evidence="8">
    <location>
        <begin position="451"/>
        <end position="469"/>
    </location>
</feature>
<evidence type="ECO:0000259" key="9">
    <source>
        <dbReference type="Pfam" id="PF00924"/>
    </source>
</evidence>
<dbReference type="InterPro" id="IPR052702">
    <property type="entry name" value="MscS-like_channel"/>
</dbReference>
<evidence type="ECO:0000256" key="6">
    <source>
        <dbReference type="ARBA" id="ARBA00023136"/>
    </source>
</evidence>
<evidence type="ECO:0000256" key="1">
    <source>
        <dbReference type="ARBA" id="ARBA00004651"/>
    </source>
</evidence>
<evidence type="ECO:0000256" key="8">
    <source>
        <dbReference type="SAM" id="Phobius"/>
    </source>
</evidence>
<dbReference type="EMBL" id="QUNF01000015">
    <property type="protein sequence ID" value="REG84470.1"/>
    <property type="molecule type" value="Genomic_DNA"/>
</dbReference>
<feature type="transmembrane region" description="Helical" evidence="8">
    <location>
        <begin position="397"/>
        <end position="416"/>
    </location>
</feature>
<dbReference type="Gene3D" id="1.10.287.1260">
    <property type="match status" value="1"/>
</dbReference>
<dbReference type="SUPFAM" id="SSF82861">
    <property type="entry name" value="Mechanosensitive channel protein MscS (YggB), transmembrane region"/>
    <property type="match status" value="1"/>
</dbReference>
<comment type="caution">
    <text evidence="11">The sequence shown here is derived from an EMBL/GenBank/DDBJ whole genome shotgun (WGS) entry which is preliminary data.</text>
</comment>
<feature type="transmembrane region" description="Helical" evidence="8">
    <location>
        <begin position="651"/>
        <end position="673"/>
    </location>
</feature>
<dbReference type="InterPro" id="IPR023408">
    <property type="entry name" value="MscS_beta-dom_sf"/>
</dbReference>
<organism evidence="11 12">
    <name type="scientific">Algoriphagus antarcticus</name>
    <dbReference type="NCBI Taxonomy" id="238540"/>
    <lineage>
        <taxon>Bacteria</taxon>
        <taxon>Pseudomonadati</taxon>
        <taxon>Bacteroidota</taxon>
        <taxon>Cytophagia</taxon>
        <taxon>Cytophagales</taxon>
        <taxon>Cyclobacteriaceae</taxon>
        <taxon>Algoriphagus</taxon>
    </lineage>
</organism>
<dbReference type="PANTHER" id="PTHR30347:SF1">
    <property type="entry name" value="MECHANOSENSITIVE CHANNEL MSCK"/>
    <property type="match status" value="1"/>
</dbReference>
<name>A0A3E0DNQ8_9BACT</name>
<evidence type="ECO:0000256" key="2">
    <source>
        <dbReference type="ARBA" id="ARBA00008017"/>
    </source>
</evidence>
<dbReference type="AlphaFoldDB" id="A0A3E0DNQ8"/>
<dbReference type="Gene3D" id="3.30.70.100">
    <property type="match status" value="1"/>
</dbReference>
<dbReference type="InterPro" id="IPR011066">
    <property type="entry name" value="MscS_channel_C_sf"/>
</dbReference>
<keyword evidence="4 8" id="KW-0812">Transmembrane</keyword>
<dbReference type="GO" id="GO:0008381">
    <property type="term" value="F:mechanosensitive monoatomic ion channel activity"/>
    <property type="evidence" value="ECO:0007669"/>
    <property type="project" value="UniProtKB-ARBA"/>
</dbReference>
<evidence type="ECO:0000256" key="5">
    <source>
        <dbReference type="ARBA" id="ARBA00022989"/>
    </source>
</evidence>
<evidence type="ECO:0000256" key="3">
    <source>
        <dbReference type="ARBA" id="ARBA00022475"/>
    </source>
</evidence>
<dbReference type="Gene3D" id="2.30.30.60">
    <property type="match status" value="1"/>
</dbReference>
<dbReference type="InterPro" id="IPR006686">
    <property type="entry name" value="MscS_channel_CS"/>
</dbReference>
<comment type="subcellular location">
    <subcellularLocation>
        <location evidence="1">Cell membrane</location>
        <topology evidence="1">Multi-pass membrane protein</topology>
    </subcellularLocation>
</comment>
<evidence type="ECO:0000259" key="10">
    <source>
        <dbReference type="Pfam" id="PF21082"/>
    </source>
</evidence>
<keyword evidence="6 8" id="KW-0472">Membrane</keyword>
<feature type="domain" description="Mechanosensitive ion channel MscS" evidence="9">
    <location>
        <begin position="667"/>
        <end position="733"/>
    </location>
</feature>
<evidence type="ECO:0000313" key="12">
    <source>
        <dbReference type="Proteomes" id="UP000256405"/>
    </source>
</evidence>
<dbReference type="SUPFAM" id="SSF82689">
    <property type="entry name" value="Mechanosensitive channel protein MscS (YggB), C-terminal domain"/>
    <property type="match status" value="1"/>
</dbReference>
<dbReference type="Proteomes" id="UP000256405">
    <property type="component" value="Unassembled WGS sequence"/>
</dbReference>
<dbReference type="GO" id="GO:0005886">
    <property type="term" value="C:plasma membrane"/>
    <property type="evidence" value="ECO:0007669"/>
    <property type="project" value="UniProtKB-SubCell"/>
</dbReference>
<reference evidence="11 12" key="1">
    <citation type="submission" date="2018-08" db="EMBL/GenBank/DDBJ databases">
        <title>Genomic Encyclopedia of Archaeal and Bacterial Type Strains, Phase II (KMG-II): from individual species to whole genera.</title>
        <authorList>
            <person name="Goeker M."/>
        </authorList>
    </citation>
    <scope>NUCLEOTIDE SEQUENCE [LARGE SCALE GENOMIC DNA]</scope>
    <source>
        <strain evidence="11 12">DSM 15986</strain>
    </source>
</reference>
<dbReference type="PANTHER" id="PTHR30347">
    <property type="entry name" value="POTASSIUM CHANNEL RELATED"/>
    <property type="match status" value="1"/>
</dbReference>
<feature type="transmembrane region" description="Helical" evidence="8">
    <location>
        <begin position="368"/>
        <end position="385"/>
    </location>
</feature>
<evidence type="ECO:0000256" key="7">
    <source>
        <dbReference type="SAM" id="MobiDB-lite"/>
    </source>
</evidence>